<dbReference type="PANTHER" id="PTHR33608:SF12">
    <property type="entry name" value="DUF58 DOMAIN-CONTAINING PROTEIN"/>
    <property type="match status" value="1"/>
</dbReference>
<proteinExistence type="predicted"/>
<dbReference type="PANTHER" id="PTHR33608">
    <property type="entry name" value="BLL2464 PROTEIN"/>
    <property type="match status" value="1"/>
</dbReference>
<dbReference type="InterPro" id="IPR002881">
    <property type="entry name" value="DUF58"/>
</dbReference>
<dbReference type="SUPFAM" id="SSF53300">
    <property type="entry name" value="vWA-like"/>
    <property type="match status" value="1"/>
</dbReference>
<dbReference type="AlphaFoldDB" id="A0A3B0WJA1"/>
<dbReference type="Pfam" id="PF01882">
    <property type="entry name" value="DUF58"/>
    <property type="match status" value="1"/>
</dbReference>
<protein>
    <recommendedName>
        <fullName evidence="1">DUF58 domain-containing protein</fullName>
    </recommendedName>
</protein>
<accession>A0A3B0WJA1</accession>
<organism evidence="2">
    <name type="scientific">hydrothermal vent metagenome</name>
    <dbReference type="NCBI Taxonomy" id="652676"/>
    <lineage>
        <taxon>unclassified sequences</taxon>
        <taxon>metagenomes</taxon>
        <taxon>ecological metagenomes</taxon>
    </lineage>
</organism>
<gene>
    <name evidence="2" type="ORF">MNBD_GAMMA05-2625</name>
</gene>
<dbReference type="InterPro" id="IPR036465">
    <property type="entry name" value="vWFA_dom_sf"/>
</dbReference>
<name>A0A3B0WJA1_9ZZZZ</name>
<evidence type="ECO:0000259" key="1">
    <source>
        <dbReference type="Pfam" id="PF01882"/>
    </source>
</evidence>
<evidence type="ECO:0000313" key="2">
    <source>
        <dbReference type="EMBL" id="VAW50697.1"/>
    </source>
</evidence>
<feature type="domain" description="DUF58" evidence="1">
    <location>
        <begin position="57"/>
        <end position="270"/>
    </location>
</feature>
<dbReference type="EMBL" id="UOFE01000006">
    <property type="protein sequence ID" value="VAW50697.1"/>
    <property type="molecule type" value="Genomic_DNA"/>
</dbReference>
<sequence>MSYNDKKNEGITWISPQSLIQLRQQAVQFSLNKSKIHAKQGGAYLSSFKGRGMEFDESRIYQAGDDIRNMDWRVTARTGTAHTKVFCEERERPVLFWLDLNDTMMFATRKKFKAVIATEIATLIAWSAANNNDRVGGLVFSADEHIELKPRRGKSAVLDFIGRSTKHPAWENTSPESSRNMASAVSRLRKVTHPGSLIFMISDFRDMDEKAYSHLANTARHNDIILIKISDPIEVDLPLAGSYTFTDGKNECQIQTSNKQTRKNYHDRYLNSNLQLENFCRQNRIHIIHISTEDNAIDKLMTGLGIRSGNKVQFRSVK</sequence>
<reference evidence="2" key="1">
    <citation type="submission" date="2018-06" db="EMBL/GenBank/DDBJ databases">
        <authorList>
            <person name="Zhirakovskaya E."/>
        </authorList>
    </citation>
    <scope>NUCLEOTIDE SEQUENCE</scope>
</reference>